<dbReference type="PROSITE" id="PS50112">
    <property type="entry name" value="PAS"/>
    <property type="match status" value="1"/>
</dbReference>
<evidence type="ECO:0000256" key="7">
    <source>
        <dbReference type="SAM" id="MobiDB-lite"/>
    </source>
</evidence>
<accession>A0A7V7PQF6</accession>
<feature type="compositionally biased region" description="Low complexity" evidence="7">
    <location>
        <begin position="576"/>
        <end position="585"/>
    </location>
</feature>
<feature type="compositionally biased region" description="Basic and acidic residues" evidence="7">
    <location>
        <begin position="523"/>
        <end position="533"/>
    </location>
</feature>
<dbReference type="CDD" id="cd00130">
    <property type="entry name" value="PAS"/>
    <property type="match status" value="1"/>
</dbReference>
<dbReference type="Gene3D" id="1.10.287.130">
    <property type="match status" value="1"/>
</dbReference>
<evidence type="ECO:0000313" key="11">
    <source>
        <dbReference type="Proteomes" id="UP000432089"/>
    </source>
</evidence>
<dbReference type="InterPro" id="IPR000014">
    <property type="entry name" value="PAS"/>
</dbReference>
<dbReference type="EC" id="2.7.13.3" evidence="2"/>
<dbReference type="Pfam" id="PF13188">
    <property type="entry name" value="PAS_8"/>
    <property type="match status" value="1"/>
</dbReference>
<dbReference type="InterPro" id="IPR004358">
    <property type="entry name" value="Sig_transdc_His_kin-like_C"/>
</dbReference>
<dbReference type="PANTHER" id="PTHR43711:SF26">
    <property type="entry name" value="SENSOR HISTIDINE KINASE RCSC"/>
    <property type="match status" value="1"/>
</dbReference>
<sequence length="1085" mass="114277">MSSAFRPFLLELLAIPEARAARRGRAFAYLDETLERVLFANAAGEALFGVRQDESPAALLARQVRSGFRTLAGGARFPLLVRAHSARAALPVAALAIRFSTDGGAAILLAACKTEATANVDPRRLLATLGESDGVCAFDADGTPVAGDASGIGDGLPATVASFAAGNAAIGEAGGVRLFRIDVALIIAVPAASASLPAEEAPSADAAAAEDSVPAPRTDGLPAGDGAWKRLPLRSVWSVPSPAADIGASAAAPPHSSAEPLPEPQDETRQPVERESAVIVPDAPSEDFDAMDPAVSTDDEKPAEADADLVPSVAEPGLGTEPIAPSAAATDDAGQPTPAFVARLDAPPLRFVWQIDAEGRFRSLSPEFAEAVGPRAAAVVGRTFGDVAEAFGFDEAGAIRRLLERRDTWSGRTVLWPVEGTDRRVPIDLAALPTYSRDRAFDGFRGFGIVRSTDHEADAAAHGLALARPAVAPVEAPAPAEPEVLPPAAARKPLIRRFEADLPGVSFGRREAPPQSPAAEQDGAIRVERRRTSEATLSEAEEAAFREIGAKLGQGRSEAGTADTLRFETLLPDPAAPAAELVDPPTIDATLGSSPAEASGEPLAASDIEPTLAALPLPVLVQSRDRLVFANRAFAEWSGYADVERLNAAGGLEALFVESAGGPAEGAMRIRRADGETVESGVHMQRVAFAGHSSLLMTFERLPAAAPAPDADDLRREVGELRAVLDIATDGVVIVDPEGSIRAANGSAEALFGMPAAEFAGRPLAELFAHESRKAVLDYLEMLKDRGLAGIMNDGREVIGRVAQGGFVPLFITVGRVPDERGWCVVIRDMSHWKRIEEELVNAKRAAEAASLHKSRFLANISHELRTPLNAIIGFADVMASECFGPIGNERYVEYLGDIKRSGHHVLDLVNDLLDISKIEAGRMELSFEAVSLNEVLAEVVATMQPQANRERVIVRSNLPASVPPVVADRRTIRQIALNLLSNSVRFTPAGGQIIASTTYTAEGDVLLRVRDSGIGMTPSEIEIALTPFQQVHRPDEGRSTGTGLGLPLTKAMAEANRASFAIRSTPGEGTLVEIAFPSQRVLAD</sequence>
<comment type="caution">
    <text evidence="10">The sequence shown here is derived from an EMBL/GenBank/DDBJ whole genome shotgun (WGS) entry which is preliminary data.</text>
</comment>
<comment type="catalytic activity">
    <reaction evidence="1">
        <text>ATP + protein L-histidine = ADP + protein N-phospho-L-histidine.</text>
        <dbReference type="EC" id="2.7.13.3"/>
    </reaction>
</comment>
<reference evidence="10 11" key="1">
    <citation type="submission" date="2019-09" db="EMBL/GenBank/DDBJ databases">
        <title>YIM 132180 draft genome.</title>
        <authorList>
            <person name="Zhang K."/>
        </authorList>
    </citation>
    <scope>NUCLEOTIDE SEQUENCE [LARGE SCALE GENOMIC DNA]</scope>
    <source>
        <strain evidence="10 11">YIM 132180</strain>
    </source>
</reference>
<dbReference type="InterPro" id="IPR050736">
    <property type="entry name" value="Sensor_HK_Regulatory"/>
</dbReference>
<dbReference type="InterPro" id="IPR013767">
    <property type="entry name" value="PAS_fold"/>
</dbReference>
<gene>
    <name evidence="10" type="ORF">F6X38_09595</name>
</gene>
<proteinExistence type="predicted"/>
<feature type="domain" description="Histidine kinase" evidence="8">
    <location>
        <begin position="860"/>
        <end position="1081"/>
    </location>
</feature>
<dbReference type="Gene3D" id="3.30.565.10">
    <property type="entry name" value="Histidine kinase-like ATPase, C-terminal domain"/>
    <property type="match status" value="1"/>
</dbReference>
<evidence type="ECO:0000259" key="9">
    <source>
        <dbReference type="PROSITE" id="PS50112"/>
    </source>
</evidence>
<dbReference type="GO" id="GO:0000155">
    <property type="term" value="F:phosphorelay sensor kinase activity"/>
    <property type="evidence" value="ECO:0007669"/>
    <property type="project" value="InterPro"/>
</dbReference>
<feature type="region of interest" description="Disordered" evidence="7">
    <location>
        <begin position="505"/>
        <end position="539"/>
    </location>
</feature>
<dbReference type="Gene3D" id="3.30.450.20">
    <property type="entry name" value="PAS domain"/>
    <property type="match status" value="1"/>
</dbReference>
<dbReference type="Pfam" id="PF00512">
    <property type="entry name" value="HisKA"/>
    <property type="match status" value="1"/>
</dbReference>
<keyword evidence="5" id="KW-0418">Kinase</keyword>
<dbReference type="SUPFAM" id="SSF55785">
    <property type="entry name" value="PYP-like sensor domain (PAS domain)"/>
    <property type="match status" value="2"/>
</dbReference>
<evidence type="ECO:0000256" key="5">
    <source>
        <dbReference type="ARBA" id="ARBA00022777"/>
    </source>
</evidence>
<dbReference type="InterPro" id="IPR003661">
    <property type="entry name" value="HisK_dim/P_dom"/>
</dbReference>
<dbReference type="SUPFAM" id="SSF55874">
    <property type="entry name" value="ATPase domain of HSP90 chaperone/DNA topoisomerase II/histidine kinase"/>
    <property type="match status" value="1"/>
</dbReference>
<dbReference type="PANTHER" id="PTHR43711">
    <property type="entry name" value="TWO-COMPONENT HISTIDINE KINASE"/>
    <property type="match status" value="1"/>
</dbReference>
<keyword evidence="11" id="KW-1185">Reference proteome</keyword>
<dbReference type="InterPro" id="IPR036097">
    <property type="entry name" value="HisK_dim/P_sf"/>
</dbReference>
<feature type="region of interest" description="Disordered" evidence="7">
    <location>
        <begin position="202"/>
        <end position="227"/>
    </location>
</feature>
<dbReference type="NCBIfam" id="TIGR00229">
    <property type="entry name" value="sensory_box"/>
    <property type="match status" value="1"/>
</dbReference>
<name>A0A7V7PQF6_9HYPH</name>
<dbReference type="Pfam" id="PF02518">
    <property type="entry name" value="HATPase_c"/>
    <property type="match status" value="1"/>
</dbReference>
<feature type="domain" description="PAS" evidence="9">
    <location>
        <begin position="717"/>
        <end position="787"/>
    </location>
</feature>
<feature type="compositionally biased region" description="Basic and acidic residues" evidence="7">
    <location>
        <begin position="266"/>
        <end position="276"/>
    </location>
</feature>
<feature type="region of interest" description="Disordered" evidence="7">
    <location>
        <begin position="244"/>
        <end position="304"/>
    </location>
</feature>
<dbReference type="InterPro" id="IPR003594">
    <property type="entry name" value="HATPase_dom"/>
</dbReference>
<dbReference type="EMBL" id="VZDO01000005">
    <property type="protein sequence ID" value="KAB0680409.1"/>
    <property type="molecule type" value="Genomic_DNA"/>
</dbReference>
<feature type="region of interest" description="Disordered" evidence="7">
    <location>
        <begin position="316"/>
        <end position="335"/>
    </location>
</feature>
<organism evidence="10 11">
    <name type="scientific">Plantimonas leprariae</name>
    <dbReference type="NCBI Taxonomy" id="2615207"/>
    <lineage>
        <taxon>Bacteria</taxon>
        <taxon>Pseudomonadati</taxon>
        <taxon>Pseudomonadota</taxon>
        <taxon>Alphaproteobacteria</taxon>
        <taxon>Hyphomicrobiales</taxon>
        <taxon>Aurantimonadaceae</taxon>
        <taxon>Plantimonas</taxon>
    </lineage>
</organism>
<feature type="compositionally biased region" description="Low complexity" evidence="7">
    <location>
        <begin position="244"/>
        <end position="260"/>
    </location>
</feature>
<dbReference type="CDD" id="cd00082">
    <property type="entry name" value="HisKA"/>
    <property type="match status" value="1"/>
</dbReference>
<evidence type="ECO:0000256" key="4">
    <source>
        <dbReference type="ARBA" id="ARBA00022679"/>
    </source>
</evidence>
<dbReference type="Pfam" id="PF00989">
    <property type="entry name" value="PAS"/>
    <property type="match status" value="1"/>
</dbReference>
<dbReference type="SMART" id="SM00387">
    <property type="entry name" value="HATPase_c"/>
    <property type="match status" value="1"/>
</dbReference>
<dbReference type="Proteomes" id="UP000432089">
    <property type="component" value="Unassembled WGS sequence"/>
</dbReference>
<dbReference type="InterPro" id="IPR005467">
    <property type="entry name" value="His_kinase_dom"/>
</dbReference>
<dbReference type="PROSITE" id="PS50109">
    <property type="entry name" value="HIS_KIN"/>
    <property type="match status" value="1"/>
</dbReference>
<dbReference type="GO" id="GO:0006355">
    <property type="term" value="P:regulation of DNA-templated transcription"/>
    <property type="evidence" value="ECO:0007669"/>
    <property type="project" value="InterPro"/>
</dbReference>
<evidence type="ECO:0000256" key="1">
    <source>
        <dbReference type="ARBA" id="ARBA00000085"/>
    </source>
</evidence>
<dbReference type="SUPFAM" id="SSF47384">
    <property type="entry name" value="Homodimeric domain of signal transducing histidine kinase"/>
    <property type="match status" value="1"/>
</dbReference>
<evidence type="ECO:0000313" key="10">
    <source>
        <dbReference type="EMBL" id="KAB0680409.1"/>
    </source>
</evidence>
<dbReference type="InterPro" id="IPR036890">
    <property type="entry name" value="HATPase_C_sf"/>
</dbReference>
<keyword evidence="4" id="KW-0808">Transferase</keyword>
<dbReference type="AlphaFoldDB" id="A0A7V7PQF6"/>
<evidence type="ECO:0000259" key="8">
    <source>
        <dbReference type="PROSITE" id="PS50109"/>
    </source>
</evidence>
<dbReference type="SMART" id="SM00091">
    <property type="entry name" value="PAS"/>
    <property type="match status" value="2"/>
</dbReference>
<keyword evidence="3" id="KW-0597">Phosphoprotein</keyword>
<dbReference type="InterPro" id="IPR035965">
    <property type="entry name" value="PAS-like_dom_sf"/>
</dbReference>
<feature type="region of interest" description="Disordered" evidence="7">
    <location>
        <begin position="576"/>
        <end position="602"/>
    </location>
</feature>
<dbReference type="RefSeq" id="WP_150969481.1">
    <property type="nucleotide sequence ID" value="NZ_VZDO01000005.1"/>
</dbReference>
<keyword evidence="6" id="KW-0902">Two-component regulatory system</keyword>
<evidence type="ECO:0000256" key="3">
    <source>
        <dbReference type="ARBA" id="ARBA00022553"/>
    </source>
</evidence>
<evidence type="ECO:0000256" key="6">
    <source>
        <dbReference type="ARBA" id="ARBA00023012"/>
    </source>
</evidence>
<feature type="compositionally biased region" description="Low complexity" evidence="7">
    <location>
        <begin position="202"/>
        <end position="216"/>
    </location>
</feature>
<dbReference type="SMART" id="SM00388">
    <property type="entry name" value="HisKA"/>
    <property type="match status" value="1"/>
</dbReference>
<dbReference type="PRINTS" id="PR00344">
    <property type="entry name" value="BCTRLSENSOR"/>
</dbReference>
<evidence type="ECO:0000256" key="2">
    <source>
        <dbReference type="ARBA" id="ARBA00012438"/>
    </source>
</evidence>
<protein>
    <recommendedName>
        <fullName evidence="2">histidine kinase</fullName>
        <ecNumber evidence="2">2.7.13.3</ecNumber>
    </recommendedName>
</protein>